<organism evidence="4">
    <name type="scientific">Nippostrongylus brasiliensis</name>
    <name type="common">Rat hookworm</name>
    <dbReference type="NCBI Taxonomy" id="27835"/>
    <lineage>
        <taxon>Eukaryota</taxon>
        <taxon>Metazoa</taxon>
        <taxon>Ecdysozoa</taxon>
        <taxon>Nematoda</taxon>
        <taxon>Chromadorea</taxon>
        <taxon>Rhabditida</taxon>
        <taxon>Rhabditina</taxon>
        <taxon>Rhabditomorpha</taxon>
        <taxon>Strongyloidea</taxon>
        <taxon>Heligmosomidae</taxon>
        <taxon>Nippostrongylus</taxon>
    </lineage>
</organism>
<protein>
    <submittedName>
        <fullName evidence="4">Cholera enterotoxin subunit A2</fullName>
    </submittedName>
</protein>
<dbReference type="AlphaFoldDB" id="A0A0N4YJD2"/>
<accession>A0A0N4YJD2</accession>
<gene>
    <name evidence="2" type="ORF">NBR_LOCUS17067</name>
</gene>
<keyword evidence="3" id="KW-1185">Reference proteome</keyword>
<feature type="chain" id="PRO_5043125717" evidence="1">
    <location>
        <begin position="21"/>
        <end position="129"/>
    </location>
</feature>
<reference evidence="2 3" key="2">
    <citation type="submission" date="2018-11" db="EMBL/GenBank/DDBJ databases">
        <authorList>
            <consortium name="Pathogen Informatics"/>
        </authorList>
    </citation>
    <scope>NUCLEOTIDE SEQUENCE [LARGE SCALE GENOMIC DNA]</scope>
</reference>
<keyword evidence="1" id="KW-0732">Signal</keyword>
<proteinExistence type="predicted"/>
<evidence type="ECO:0000256" key="1">
    <source>
        <dbReference type="SAM" id="SignalP"/>
    </source>
</evidence>
<feature type="signal peptide" evidence="1">
    <location>
        <begin position="1"/>
        <end position="20"/>
    </location>
</feature>
<evidence type="ECO:0000313" key="4">
    <source>
        <dbReference type="WBParaSite" id="NBR_0001706601-mRNA-1"/>
    </source>
</evidence>
<dbReference type="WBParaSite" id="NBR_0001706601-mRNA-1">
    <property type="protein sequence ID" value="NBR_0001706601-mRNA-1"/>
    <property type="gene ID" value="NBR_0001706601"/>
</dbReference>
<sequence length="129" mass="14602">MVRLFVLSAAFIAAVSPAKKKKDDRPKVVPSHPIQDLTKGSTFLQRAILYYSYRFPLRDDGSLVAFSEKDEIRGMSFQRAEGQGTVGKLDTPFWRDAPLHHNMDMDADLDSATSSWMANTAFLRTKYIE</sequence>
<name>A0A0N4YJD2_NIPBR</name>
<dbReference type="EMBL" id="UYSL01022544">
    <property type="protein sequence ID" value="VDL80680.1"/>
    <property type="molecule type" value="Genomic_DNA"/>
</dbReference>
<reference evidence="4" key="1">
    <citation type="submission" date="2017-02" db="UniProtKB">
        <authorList>
            <consortium name="WormBaseParasite"/>
        </authorList>
    </citation>
    <scope>IDENTIFICATION</scope>
</reference>
<dbReference type="Proteomes" id="UP000271162">
    <property type="component" value="Unassembled WGS sequence"/>
</dbReference>
<evidence type="ECO:0000313" key="2">
    <source>
        <dbReference type="EMBL" id="VDL80680.1"/>
    </source>
</evidence>
<evidence type="ECO:0000313" key="3">
    <source>
        <dbReference type="Proteomes" id="UP000271162"/>
    </source>
</evidence>